<organism evidence="1 2">
    <name type="scientific">Shigella flexneri K-227</name>
    <dbReference type="NCBI Taxonomy" id="766147"/>
    <lineage>
        <taxon>Bacteria</taxon>
        <taxon>Pseudomonadati</taxon>
        <taxon>Pseudomonadota</taxon>
        <taxon>Gammaproteobacteria</taxon>
        <taxon>Enterobacterales</taxon>
        <taxon>Enterobacteriaceae</taxon>
        <taxon>Shigella</taxon>
    </lineage>
</organism>
<dbReference type="AlphaFoldDB" id="F5NWS6"/>
<name>F5NWS6_SHIFL</name>
<comment type="caution">
    <text evidence="1">The sequence shown here is derived from an EMBL/GenBank/DDBJ whole genome shotgun (WGS) entry which is preliminary data.</text>
</comment>
<proteinExistence type="predicted"/>
<evidence type="ECO:0000313" key="1">
    <source>
        <dbReference type="EMBL" id="EGK36563.1"/>
    </source>
</evidence>
<sequence>MEIFIEILRPGQLLKGESAQLFLTVTEKLAECFVGLQLLSLGAH</sequence>
<protein>
    <submittedName>
        <fullName evidence="1">Uncharacterized protein</fullName>
    </submittedName>
</protein>
<dbReference type="Proteomes" id="UP000004520">
    <property type="component" value="Unassembled WGS sequence"/>
</dbReference>
<dbReference type="PATRIC" id="fig|766147.3.peg.2563"/>
<gene>
    <name evidence="1" type="ORF">SFK227_2594</name>
</gene>
<evidence type="ECO:0000313" key="2">
    <source>
        <dbReference type="Proteomes" id="UP000004520"/>
    </source>
</evidence>
<dbReference type="EMBL" id="AFGY01000036">
    <property type="protein sequence ID" value="EGK36563.1"/>
    <property type="molecule type" value="Genomic_DNA"/>
</dbReference>
<accession>F5NWS6</accession>
<reference evidence="1 2" key="1">
    <citation type="submission" date="2011-04" db="EMBL/GenBank/DDBJ databases">
        <authorList>
            <person name="Rasko D."/>
            <person name="Redman J."/>
            <person name="Daugherty S.C."/>
            <person name="Tallon L."/>
            <person name="Sadzewicz L."/>
            <person name="Jones K."/>
            <person name="Santana-Cruz I."/>
            <person name="Liu X."/>
        </authorList>
    </citation>
    <scope>NUCLEOTIDE SEQUENCE [LARGE SCALE GENOMIC DNA]</scope>
    <source>
        <strain evidence="1 2">K-227</strain>
    </source>
</reference>